<dbReference type="InterPro" id="IPR009060">
    <property type="entry name" value="UBA-like_sf"/>
</dbReference>
<evidence type="ECO:0000313" key="21">
    <source>
        <dbReference type="EMBL" id="ODQ49062.1"/>
    </source>
</evidence>
<dbReference type="Pfam" id="PF17807">
    <property type="entry name" value="zf-UBP_var"/>
    <property type="match status" value="1"/>
</dbReference>
<comment type="similarity">
    <text evidence="2 11 16">Belongs to the peptidase C19 family.</text>
</comment>
<dbReference type="GeneID" id="30177113"/>
<dbReference type="InterPro" id="IPR013083">
    <property type="entry name" value="Znf_RING/FYVE/PHD"/>
</dbReference>
<dbReference type="PIRSF" id="PIRSF016308">
    <property type="entry name" value="UBP"/>
    <property type="match status" value="1"/>
</dbReference>
<proteinExistence type="inferred from homology"/>
<evidence type="ECO:0000256" key="2">
    <source>
        <dbReference type="ARBA" id="ARBA00009085"/>
    </source>
</evidence>
<feature type="domain" description="UBA" evidence="18">
    <location>
        <begin position="653"/>
        <end position="693"/>
    </location>
</feature>
<dbReference type="SUPFAM" id="SSF54001">
    <property type="entry name" value="Cysteine proteinases"/>
    <property type="match status" value="1"/>
</dbReference>
<evidence type="ECO:0000259" key="20">
    <source>
        <dbReference type="PROSITE" id="PS50271"/>
    </source>
</evidence>
<dbReference type="InterPro" id="IPR041432">
    <property type="entry name" value="UBP13_Znf-UBP_var"/>
</dbReference>
<dbReference type="PROSITE" id="PS50235">
    <property type="entry name" value="USP_3"/>
    <property type="match status" value="1"/>
</dbReference>
<keyword evidence="7 11" id="KW-0833">Ubl conjugation pathway</keyword>
<dbReference type="Proteomes" id="UP000094455">
    <property type="component" value="Unassembled WGS sequence"/>
</dbReference>
<dbReference type="Pfam" id="PF00443">
    <property type="entry name" value="UCH"/>
    <property type="match status" value="1"/>
</dbReference>
<dbReference type="EC" id="3.4.19.12" evidence="11 16"/>
<dbReference type="Pfam" id="PF02148">
    <property type="entry name" value="zf-UBP"/>
    <property type="match status" value="1"/>
</dbReference>
<dbReference type="InterPro" id="IPR033864">
    <property type="entry name" value="UBA2_scUBP14-like"/>
</dbReference>
<dbReference type="Gene3D" id="3.90.70.10">
    <property type="entry name" value="Cysteine proteinases"/>
    <property type="match status" value="2"/>
</dbReference>
<dbReference type="SUPFAM" id="SSF46934">
    <property type="entry name" value="UBA-like"/>
    <property type="match status" value="1"/>
</dbReference>
<dbReference type="SMART" id="SM00165">
    <property type="entry name" value="UBA"/>
    <property type="match status" value="2"/>
</dbReference>
<dbReference type="PANTHER" id="PTHR24006">
    <property type="entry name" value="UBIQUITIN CARBOXYL-TERMINAL HYDROLASE"/>
    <property type="match status" value="1"/>
</dbReference>
<feature type="domain" description="USP" evidence="19">
    <location>
        <begin position="303"/>
        <end position="793"/>
    </location>
</feature>
<evidence type="ECO:0000256" key="11">
    <source>
        <dbReference type="PIRNR" id="PIRNR016308"/>
    </source>
</evidence>
<evidence type="ECO:0000256" key="13">
    <source>
        <dbReference type="PIRSR" id="PIRSR016308-2"/>
    </source>
</evidence>
<dbReference type="InterPro" id="IPR018200">
    <property type="entry name" value="USP_CS"/>
</dbReference>
<dbReference type="GO" id="GO:0004843">
    <property type="term" value="F:cysteine-type deubiquitinase activity"/>
    <property type="evidence" value="ECO:0007669"/>
    <property type="project" value="UniProtKB-UniRule"/>
</dbReference>
<evidence type="ECO:0000256" key="12">
    <source>
        <dbReference type="PIRSR" id="PIRSR016308-1"/>
    </source>
</evidence>
<feature type="binding site" evidence="13">
    <location>
        <position position="242"/>
    </location>
    <ligand>
        <name>substrate</name>
    </ligand>
</feature>
<feature type="binding site" evidence="14">
    <location>
        <position position="196"/>
    </location>
    <ligand>
        <name>Zn(2+)</name>
        <dbReference type="ChEBI" id="CHEBI:29105"/>
    </ligand>
</feature>
<dbReference type="PROSITE" id="PS00972">
    <property type="entry name" value="USP_1"/>
    <property type="match status" value="1"/>
</dbReference>
<dbReference type="GO" id="GO:0005829">
    <property type="term" value="C:cytosol"/>
    <property type="evidence" value="ECO:0007669"/>
    <property type="project" value="TreeGrafter"/>
</dbReference>
<dbReference type="GO" id="GO:0005634">
    <property type="term" value="C:nucleus"/>
    <property type="evidence" value="ECO:0007669"/>
    <property type="project" value="TreeGrafter"/>
</dbReference>
<dbReference type="FunFam" id="1.10.8.10:FF:000086">
    <property type="entry name" value="Ubiquitin carboxyl-terminal hydrolase"/>
    <property type="match status" value="1"/>
</dbReference>
<keyword evidence="3 11" id="KW-0645">Protease</keyword>
<feature type="binding site" evidence="13">
    <location>
        <begin position="198"/>
        <end position="201"/>
    </location>
    <ligand>
        <name>substrate</name>
    </ligand>
</feature>
<feature type="active site" description="Proton acceptor" evidence="12">
    <location>
        <position position="747"/>
    </location>
</feature>
<feature type="binding site" evidence="13">
    <location>
        <position position="239"/>
    </location>
    <ligand>
        <name>substrate</name>
    </ligand>
</feature>
<evidence type="ECO:0000256" key="14">
    <source>
        <dbReference type="PIRSR" id="PIRSR016308-3"/>
    </source>
</evidence>
<dbReference type="Gene3D" id="3.30.40.10">
    <property type="entry name" value="Zinc/RING finger domain, C3HC4 (zinc finger)"/>
    <property type="match status" value="2"/>
</dbReference>
<evidence type="ECO:0000256" key="17">
    <source>
        <dbReference type="SAM" id="MobiDB-lite"/>
    </source>
</evidence>
<evidence type="ECO:0000256" key="6">
    <source>
        <dbReference type="ARBA" id="ARBA00022771"/>
    </source>
</evidence>
<reference evidence="21 22" key="1">
    <citation type="journal article" date="2016" name="Proc. Natl. Acad. Sci. U.S.A.">
        <title>Comparative genomics of biotechnologically important yeasts.</title>
        <authorList>
            <person name="Riley R."/>
            <person name="Haridas S."/>
            <person name="Wolfe K.H."/>
            <person name="Lopes M.R."/>
            <person name="Hittinger C.T."/>
            <person name="Goeker M."/>
            <person name="Salamov A.A."/>
            <person name="Wisecaver J.H."/>
            <person name="Long T.M."/>
            <person name="Calvey C.H."/>
            <person name="Aerts A.L."/>
            <person name="Barry K.W."/>
            <person name="Choi C."/>
            <person name="Clum A."/>
            <person name="Coughlan A.Y."/>
            <person name="Deshpande S."/>
            <person name="Douglass A.P."/>
            <person name="Hanson S.J."/>
            <person name="Klenk H.-P."/>
            <person name="LaButti K.M."/>
            <person name="Lapidus A."/>
            <person name="Lindquist E.A."/>
            <person name="Lipzen A.M."/>
            <person name="Meier-Kolthoff J.P."/>
            <person name="Ohm R.A."/>
            <person name="Otillar R.P."/>
            <person name="Pangilinan J.L."/>
            <person name="Peng Y."/>
            <person name="Rokas A."/>
            <person name="Rosa C.A."/>
            <person name="Scheuner C."/>
            <person name="Sibirny A.A."/>
            <person name="Slot J.C."/>
            <person name="Stielow J.B."/>
            <person name="Sun H."/>
            <person name="Kurtzman C.P."/>
            <person name="Blackwell M."/>
            <person name="Grigoriev I.V."/>
            <person name="Jeffries T.W."/>
        </authorList>
    </citation>
    <scope>NUCLEOTIDE SEQUENCE [LARGE SCALE GENOMIC DNA]</scope>
    <source>
        <strain evidence="21 22">NRRL Y-2026</strain>
    </source>
</reference>
<dbReference type="EMBL" id="KV454001">
    <property type="protein sequence ID" value="ODQ49062.1"/>
    <property type="molecule type" value="Genomic_DNA"/>
</dbReference>
<dbReference type="OrthoDB" id="361536at2759"/>
<dbReference type="SUPFAM" id="SSF57850">
    <property type="entry name" value="RING/U-box"/>
    <property type="match status" value="1"/>
</dbReference>
<feature type="domain" description="UBA" evidence="18">
    <location>
        <begin position="588"/>
        <end position="629"/>
    </location>
</feature>
<dbReference type="GO" id="GO:0008270">
    <property type="term" value="F:zinc ion binding"/>
    <property type="evidence" value="ECO:0007669"/>
    <property type="project" value="UniProtKB-UniRule"/>
</dbReference>
<dbReference type="InterPro" id="IPR050164">
    <property type="entry name" value="Peptidase_C19"/>
</dbReference>
<dbReference type="InterPro" id="IPR028889">
    <property type="entry name" value="USP"/>
</dbReference>
<feature type="compositionally biased region" description="Basic and acidic residues" evidence="17">
    <location>
        <begin position="575"/>
        <end position="586"/>
    </location>
</feature>
<protein>
    <recommendedName>
        <fullName evidence="11 16">Ubiquitin carboxyl-terminal hydrolase</fullName>
        <ecNumber evidence="11 16">3.4.19.12</ecNumber>
    </recommendedName>
</protein>
<dbReference type="InterPro" id="IPR015940">
    <property type="entry name" value="UBA"/>
</dbReference>
<evidence type="ECO:0000256" key="15">
    <source>
        <dbReference type="PROSITE-ProRule" id="PRU00502"/>
    </source>
</evidence>
<dbReference type="InterPro" id="IPR038765">
    <property type="entry name" value="Papain-like_cys_pep_sf"/>
</dbReference>
<dbReference type="CDD" id="cd02658">
    <property type="entry name" value="Peptidase_C19B"/>
    <property type="match status" value="1"/>
</dbReference>
<evidence type="ECO:0000256" key="4">
    <source>
        <dbReference type="ARBA" id="ARBA00022723"/>
    </source>
</evidence>
<feature type="binding site" evidence="14">
    <location>
        <position position="209"/>
    </location>
    <ligand>
        <name>Zn(2+)</name>
        <dbReference type="ChEBI" id="CHEBI:29105"/>
    </ligand>
</feature>
<dbReference type="Gene3D" id="1.10.8.10">
    <property type="entry name" value="DNA helicase RuvA subunit, C-terminal domain"/>
    <property type="match status" value="2"/>
</dbReference>
<dbReference type="GO" id="GO:0016579">
    <property type="term" value="P:protein deubiquitination"/>
    <property type="evidence" value="ECO:0007669"/>
    <property type="project" value="InterPro"/>
</dbReference>
<evidence type="ECO:0000256" key="16">
    <source>
        <dbReference type="RuleBase" id="RU366025"/>
    </source>
</evidence>
<evidence type="ECO:0000256" key="7">
    <source>
        <dbReference type="ARBA" id="ARBA00022786"/>
    </source>
</evidence>
<dbReference type="PANTHER" id="PTHR24006:SF664">
    <property type="entry name" value="UBIQUITIN CARBOXYL-TERMINAL HYDROLASE"/>
    <property type="match status" value="1"/>
</dbReference>
<dbReference type="RefSeq" id="XP_019020175.1">
    <property type="nucleotide sequence ID" value="XM_019160426.1"/>
</dbReference>
<feature type="binding site" evidence="14">
    <location>
        <position position="179"/>
    </location>
    <ligand>
        <name>Zn(2+)</name>
        <dbReference type="ChEBI" id="CHEBI:29105"/>
    </ligand>
</feature>
<dbReference type="InterPro" id="IPR001607">
    <property type="entry name" value="Znf_UBP"/>
</dbReference>
<dbReference type="PROSITE" id="PS00973">
    <property type="entry name" value="USP_2"/>
    <property type="match status" value="1"/>
</dbReference>
<organism evidence="21 22">
    <name type="scientific">Pichia membranifaciens NRRL Y-2026</name>
    <dbReference type="NCBI Taxonomy" id="763406"/>
    <lineage>
        <taxon>Eukaryota</taxon>
        <taxon>Fungi</taxon>
        <taxon>Dikarya</taxon>
        <taxon>Ascomycota</taxon>
        <taxon>Saccharomycotina</taxon>
        <taxon>Pichiomycetes</taxon>
        <taxon>Pichiales</taxon>
        <taxon>Pichiaceae</taxon>
        <taxon>Pichia</taxon>
    </lineage>
</organism>
<dbReference type="InterPro" id="IPR016652">
    <property type="entry name" value="Ubiquitinyl_hydrolase"/>
</dbReference>
<feature type="active site" description="Nucleophile" evidence="12">
    <location>
        <position position="312"/>
    </location>
</feature>
<keyword evidence="6 15" id="KW-0863">Zinc-finger</keyword>
<sequence>MDEEFPIKLDSIVVPTSSSKIFKDDCMFSFDTALDPVGLDICMTCHQAFSRGEINYTQMHSEFYDHDLFLNYRKIRKVQKNEEQPYKMIKLEVKEASESELFDSKYSIYDQKLNKSVEYPNKELPIKVSQAANAIITATSSAKKEEIMSWEQEIKPCKHSLAIVQEPIPGLQLKKCTNCDLTENLWICLHCGNLGCGRNQFGGVPGNSHAMAHKNEYPDHAVAVKLGSLSSDIADCYCYSCDDEVKVPNLGALLKTFGINITNFVRTEKSLTELQIEQNIQWDFKMGSDGGEELKPVFGKGLTGFKNLGNSCYLASALQLLFSIDSFQKAFFIPNGVPLDKILGNLKPYEDLETQMYKLGDGLLSGRYSVPDMTTSETTKYQRGLKPSGFKTLIGEGHPEFSTMLQQDSFEFWTYLIDKLEKKKVFGQLEDSPTNALKFILESKIKCNTCQGVRIKKEVTDNMSIPLNVNFVEKDAEGNKIFKETSMGESMDKWNSPEVFEYSCPKCGGKQVATREERLKTTPEYFVVNPQRIILENWVPTKVNVPVKFEELLDLRKYQRTGLLPGEEELPEDATDVREDDNKASEPEFDTQALNNLFEMGFTENRAKHALYATGNNGAEAAMNWLFEHMEDPQIDEPFKAPEIGGSGASSVSVDAEKLASLTSMGFGEQISTKALVLNNRNVEAAVEWLFSNPDDDGVLEAAAIGSAEKDTELLVKELESSFDKSRLKYELVGVVCHKGTSVHSGHYVAFVKKIVDGEAKWVLFNDEKVVLAIADNIKEIETTGYLYVYKRI</sequence>
<keyword evidence="10 11" id="KW-0862">Zinc</keyword>
<dbReference type="CDD" id="cd14385">
    <property type="entry name" value="UBA1_spUBP14_like"/>
    <property type="match status" value="1"/>
</dbReference>
<dbReference type="SMART" id="SM00290">
    <property type="entry name" value="ZnF_UBP"/>
    <property type="match status" value="1"/>
</dbReference>
<feature type="region of interest" description="Disordered" evidence="17">
    <location>
        <begin position="564"/>
        <end position="586"/>
    </location>
</feature>
<dbReference type="Pfam" id="PF00627">
    <property type="entry name" value="UBA"/>
    <property type="match status" value="2"/>
</dbReference>
<evidence type="ECO:0000256" key="9">
    <source>
        <dbReference type="ARBA" id="ARBA00022807"/>
    </source>
</evidence>
<dbReference type="PROSITE" id="PS50030">
    <property type="entry name" value="UBA"/>
    <property type="match status" value="2"/>
</dbReference>
<evidence type="ECO:0000256" key="5">
    <source>
        <dbReference type="ARBA" id="ARBA00022737"/>
    </source>
</evidence>
<evidence type="ECO:0000256" key="3">
    <source>
        <dbReference type="ARBA" id="ARBA00022670"/>
    </source>
</evidence>
<evidence type="ECO:0000256" key="8">
    <source>
        <dbReference type="ARBA" id="ARBA00022801"/>
    </source>
</evidence>
<gene>
    <name evidence="21" type="ORF">PICMEDRAFT_14550</name>
</gene>
<evidence type="ECO:0000256" key="10">
    <source>
        <dbReference type="ARBA" id="ARBA00022833"/>
    </source>
</evidence>
<keyword evidence="22" id="KW-1185">Reference proteome</keyword>
<name>A0A1E3NSL2_9ASCO</name>
<feature type="binding site" evidence="14">
    <location>
        <position position="176"/>
    </location>
    <ligand>
        <name>Zn(2+)</name>
        <dbReference type="ChEBI" id="CHEBI:29105"/>
    </ligand>
</feature>
<dbReference type="CDD" id="cd14298">
    <property type="entry name" value="UBA2_scUBP14_like"/>
    <property type="match status" value="1"/>
</dbReference>
<keyword evidence="9 11" id="KW-0788">Thiol protease</keyword>
<keyword evidence="8 11" id="KW-0378">Hydrolase</keyword>
<feature type="binding site" evidence="13">
    <location>
        <position position="237"/>
    </location>
    <ligand>
        <name>substrate</name>
    </ligand>
</feature>
<keyword evidence="5" id="KW-0677">Repeat</keyword>
<feature type="domain" description="UBP-type" evidence="20">
    <location>
        <begin position="155"/>
        <end position="261"/>
    </location>
</feature>
<evidence type="ECO:0000259" key="19">
    <source>
        <dbReference type="PROSITE" id="PS50235"/>
    </source>
</evidence>
<evidence type="ECO:0000313" key="22">
    <source>
        <dbReference type="Proteomes" id="UP000094455"/>
    </source>
</evidence>
<dbReference type="FunFam" id="3.30.40.10:FF:000396">
    <property type="entry name" value="Ubiquitin carboxyl-terminal hydrolase"/>
    <property type="match status" value="1"/>
</dbReference>
<dbReference type="PROSITE" id="PS50271">
    <property type="entry name" value="ZF_UBP"/>
    <property type="match status" value="1"/>
</dbReference>
<dbReference type="InterPro" id="IPR001394">
    <property type="entry name" value="Peptidase_C19_UCH"/>
</dbReference>
<evidence type="ECO:0000256" key="1">
    <source>
        <dbReference type="ARBA" id="ARBA00000707"/>
    </source>
</evidence>
<comment type="catalytic activity">
    <reaction evidence="1 11 16">
        <text>Thiol-dependent hydrolysis of ester, thioester, amide, peptide and isopeptide bonds formed by the C-terminal Gly of ubiquitin (a 76-residue protein attached to proteins as an intracellular targeting signal).</text>
        <dbReference type="EC" id="3.4.19.12"/>
    </reaction>
</comment>
<accession>A0A1E3NSL2</accession>
<dbReference type="STRING" id="763406.A0A1E3NSL2"/>
<feature type="binding site" evidence="13">
    <location>
        <position position="186"/>
    </location>
    <ligand>
        <name>substrate</name>
    </ligand>
</feature>
<dbReference type="GO" id="GO:0006508">
    <property type="term" value="P:proteolysis"/>
    <property type="evidence" value="ECO:0007669"/>
    <property type="project" value="UniProtKB-KW"/>
</dbReference>
<keyword evidence="4 11" id="KW-0479">Metal-binding</keyword>
<evidence type="ECO:0000259" key="18">
    <source>
        <dbReference type="PROSITE" id="PS50030"/>
    </source>
</evidence>
<dbReference type="AlphaFoldDB" id="A0A1E3NSL2"/>